<evidence type="ECO:0000313" key="7">
    <source>
        <dbReference type="EMBL" id="KAJ1969427.1"/>
    </source>
</evidence>
<feature type="domain" description="tRNA uridine 5-carboxymethylaminomethyl modification enzyme C-terminal subdomain" evidence="6">
    <location>
        <begin position="641"/>
        <end position="712"/>
    </location>
</feature>
<accession>A0A9W8E9Y8</accession>
<evidence type="ECO:0000256" key="1">
    <source>
        <dbReference type="ARBA" id="ARBA00001974"/>
    </source>
</evidence>
<evidence type="ECO:0000256" key="2">
    <source>
        <dbReference type="ARBA" id="ARBA00007653"/>
    </source>
</evidence>
<dbReference type="GO" id="GO:0005739">
    <property type="term" value="C:mitochondrion"/>
    <property type="evidence" value="ECO:0007669"/>
    <property type="project" value="GOC"/>
</dbReference>
<dbReference type="Pfam" id="PF13932">
    <property type="entry name" value="SAM_GIDA_C"/>
    <property type="match status" value="1"/>
</dbReference>
<dbReference type="InterPro" id="IPR002218">
    <property type="entry name" value="MnmG-rel"/>
</dbReference>
<evidence type="ECO:0000256" key="4">
    <source>
        <dbReference type="ARBA" id="ARBA00022827"/>
    </source>
</evidence>
<protein>
    <submittedName>
        <fullName evidence="7">Mitochondrial Translation Optimization</fullName>
    </submittedName>
</protein>
<dbReference type="Gene3D" id="3.50.50.60">
    <property type="entry name" value="FAD/NAD(P)-binding domain"/>
    <property type="match status" value="2"/>
</dbReference>
<keyword evidence="4" id="KW-0274">FAD</keyword>
<dbReference type="Pfam" id="PF21680">
    <property type="entry name" value="GIDA_C_1st"/>
    <property type="match status" value="1"/>
</dbReference>
<dbReference type="PANTHER" id="PTHR11806:SF0">
    <property type="entry name" value="PROTEIN MTO1 HOMOLOG, MITOCHONDRIAL"/>
    <property type="match status" value="1"/>
</dbReference>
<dbReference type="GO" id="GO:0030488">
    <property type="term" value="P:tRNA methylation"/>
    <property type="evidence" value="ECO:0007669"/>
    <property type="project" value="TreeGrafter"/>
</dbReference>
<evidence type="ECO:0000256" key="3">
    <source>
        <dbReference type="ARBA" id="ARBA00022630"/>
    </source>
</evidence>
<dbReference type="FunFam" id="1.10.150.570:FF:000001">
    <property type="entry name" value="tRNA uridine 5-carboxymethylaminomethyl modification enzyme MnmG"/>
    <property type="match status" value="1"/>
</dbReference>
<dbReference type="AlphaFoldDB" id="A0A9W8E9Y8"/>
<dbReference type="InterPro" id="IPR004416">
    <property type="entry name" value="MnmG"/>
</dbReference>
<evidence type="ECO:0000259" key="6">
    <source>
        <dbReference type="SMART" id="SM01228"/>
    </source>
</evidence>
<dbReference type="HAMAP" id="MF_00129">
    <property type="entry name" value="MnmG_GidA"/>
    <property type="match status" value="1"/>
</dbReference>
<name>A0A9W8E9Y8_9FUNG</name>
<organism evidence="7 8">
    <name type="scientific">Dispira parvispora</name>
    <dbReference type="NCBI Taxonomy" id="1520584"/>
    <lineage>
        <taxon>Eukaryota</taxon>
        <taxon>Fungi</taxon>
        <taxon>Fungi incertae sedis</taxon>
        <taxon>Zoopagomycota</taxon>
        <taxon>Kickxellomycotina</taxon>
        <taxon>Dimargaritomycetes</taxon>
        <taxon>Dimargaritales</taxon>
        <taxon>Dimargaritaceae</taxon>
        <taxon>Dispira</taxon>
    </lineage>
</organism>
<dbReference type="FunFam" id="3.50.50.60:FF:000082">
    <property type="entry name" value="protein MTO1 homolog, mitochondrial isoform X1"/>
    <property type="match status" value="1"/>
</dbReference>
<keyword evidence="3" id="KW-0285">Flavoprotein</keyword>
<keyword evidence="8" id="KW-1185">Reference proteome</keyword>
<dbReference type="InterPro" id="IPR026904">
    <property type="entry name" value="MnmG_C"/>
</dbReference>
<dbReference type="Proteomes" id="UP001150925">
    <property type="component" value="Unassembled WGS sequence"/>
</dbReference>
<dbReference type="OrthoDB" id="3329at2759"/>
<dbReference type="InterPro" id="IPR020595">
    <property type="entry name" value="MnmG-rel_CS"/>
</dbReference>
<evidence type="ECO:0000313" key="8">
    <source>
        <dbReference type="Proteomes" id="UP001150925"/>
    </source>
</evidence>
<dbReference type="PANTHER" id="PTHR11806">
    <property type="entry name" value="GLUCOSE INHIBITED DIVISION PROTEIN A"/>
    <property type="match status" value="1"/>
</dbReference>
<dbReference type="Gene3D" id="1.10.150.570">
    <property type="entry name" value="GidA associated domain, C-terminal subdomain"/>
    <property type="match status" value="1"/>
</dbReference>
<dbReference type="Pfam" id="PF01134">
    <property type="entry name" value="GIDA"/>
    <property type="match status" value="1"/>
</dbReference>
<dbReference type="FunFam" id="3.50.50.60:FF:000002">
    <property type="entry name" value="tRNA uridine 5-carboxymethylaminomethyl modification enzyme MnmG"/>
    <property type="match status" value="1"/>
</dbReference>
<dbReference type="PROSITE" id="PS01281">
    <property type="entry name" value="GIDA_2"/>
    <property type="match status" value="1"/>
</dbReference>
<comment type="caution">
    <text evidence="7">The sequence shown here is derived from an EMBL/GenBank/DDBJ whole genome shotgun (WGS) entry which is preliminary data.</text>
</comment>
<dbReference type="InterPro" id="IPR044920">
    <property type="entry name" value="MnmG_C_subdom_sf"/>
</dbReference>
<dbReference type="NCBIfam" id="TIGR00136">
    <property type="entry name" value="mnmG_gidA"/>
    <property type="match status" value="1"/>
</dbReference>
<proteinExistence type="inferred from homology"/>
<dbReference type="GO" id="GO:0050660">
    <property type="term" value="F:flavin adenine dinucleotide binding"/>
    <property type="evidence" value="ECO:0007669"/>
    <property type="project" value="InterPro"/>
</dbReference>
<comment type="function">
    <text evidence="5">Component of the MSS1-MTO1 complex that catalyzes the 5-carboxymethylaminomethyluridine (cmnm(5)U) modification at the 34th wobble position (U34) of mitochondrial tRNAs.</text>
</comment>
<dbReference type="InterPro" id="IPR049312">
    <property type="entry name" value="GIDA_C_N"/>
</dbReference>
<sequence>MFRQCVKSSRLLATVSRTTRQQGLEAITRSPGISFVALTHGSQPNLSTTSPVDAHYPTRSYHTSPALNAQAVDSVPLPEEAFDVLVIGGGHAGCEASAAAARVGARTLLVTHRKDTIGEMSCNPSFGGVGKGVLVREVDALDGLCGQICDLSGIHFRVLNRSKGAAVHGPRAQIDRQLYKKHMQHALATYPNLTIHQGGVSDILVGPAQDLASEQPIPGTTTTTPPMPAQPYGRIRGIVMDDGQIIYAKKVVITTGTFLQGEIHIGLTVYPAGRIGEDAATALSQSLQKAGFQLSRMKTGTPPRLDGRTIDYSQLVPQDGEIPAVPFSYLNDKVAVRQGQVQCHQTKTNSRSHQYILDNLHRNVHIRETVRGPRYCPSIESKVLRFKDRSSHTIWLEPEGLDTHVVYPNGISMTLPEEVQQDMLRTIQGLESVTMVRPGYGVEYDHVDPRELRPTLETKRIQGLFLAGQINGTTGYEEAASQGVIAGANAGLAAHHRAPLVLDRADAYIGVLIDDLITKGVNEPYRIFTARSEYRLSVRADNADLRLTRKGHQVGLVSTERYQKVSSIEADLIRGREALEQFRLSPNRWQELGFTMNLDGRLRSALDLFRNGKTSLTSLIDHVPVLGQIPPNVQERLQIEATYQVYLQRQEEDIVAFRRDEHVVIPDNFNYDLIQSLSNEEKDKFNRIRPTTLGAAKRIEGVTPASVITLLRYLKRTGSRQEVASGNSERTLG</sequence>
<comment type="similarity">
    <text evidence="2">Belongs to the MnmG family.</text>
</comment>
<dbReference type="InterPro" id="IPR047001">
    <property type="entry name" value="MnmG_C_subdom"/>
</dbReference>
<dbReference type="PROSITE" id="PS01280">
    <property type="entry name" value="GIDA_1"/>
    <property type="match status" value="1"/>
</dbReference>
<dbReference type="InterPro" id="IPR036188">
    <property type="entry name" value="FAD/NAD-bd_sf"/>
</dbReference>
<dbReference type="SMART" id="SM01228">
    <property type="entry name" value="GIDA_assoc_3"/>
    <property type="match status" value="1"/>
</dbReference>
<evidence type="ECO:0000256" key="5">
    <source>
        <dbReference type="ARBA" id="ARBA00054993"/>
    </source>
</evidence>
<dbReference type="InterPro" id="IPR040131">
    <property type="entry name" value="MnmG_N"/>
</dbReference>
<reference evidence="7" key="1">
    <citation type="submission" date="2022-07" db="EMBL/GenBank/DDBJ databases">
        <title>Phylogenomic reconstructions and comparative analyses of Kickxellomycotina fungi.</title>
        <authorList>
            <person name="Reynolds N.K."/>
            <person name="Stajich J.E."/>
            <person name="Barry K."/>
            <person name="Grigoriev I.V."/>
            <person name="Crous P."/>
            <person name="Smith M.E."/>
        </authorList>
    </citation>
    <scope>NUCLEOTIDE SEQUENCE</scope>
    <source>
        <strain evidence="7">RSA 1196</strain>
    </source>
</reference>
<dbReference type="SUPFAM" id="SSF51905">
    <property type="entry name" value="FAD/NAD(P)-binding domain"/>
    <property type="match status" value="1"/>
</dbReference>
<gene>
    <name evidence="7" type="primary">MTO1</name>
    <name evidence="7" type="ORF">IWQ62_000633</name>
</gene>
<dbReference type="EMBL" id="JANBPY010000060">
    <property type="protein sequence ID" value="KAJ1969427.1"/>
    <property type="molecule type" value="Genomic_DNA"/>
</dbReference>
<dbReference type="GO" id="GO:0070899">
    <property type="term" value="P:mitochondrial tRNA wobble uridine modification"/>
    <property type="evidence" value="ECO:0007669"/>
    <property type="project" value="UniProtKB-ARBA"/>
</dbReference>
<comment type="cofactor">
    <cofactor evidence="1">
        <name>FAD</name>
        <dbReference type="ChEBI" id="CHEBI:57692"/>
    </cofactor>
</comment>